<evidence type="ECO:0000256" key="6">
    <source>
        <dbReference type="ARBA" id="ARBA00023229"/>
    </source>
</evidence>
<organism evidence="10">
    <name type="scientific">Enterobius vermicularis</name>
    <name type="common">Human pinworm</name>
    <dbReference type="NCBI Taxonomy" id="51028"/>
    <lineage>
        <taxon>Eukaryota</taxon>
        <taxon>Metazoa</taxon>
        <taxon>Ecdysozoa</taxon>
        <taxon>Nematoda</taxon>
        <taxon>Chromadorea</taxon>
        <taxon>Rhabditida</taxon>
        <taxon>Spirurina</taxon>
        <taxon>Oxyuridomorpha</taxon>
        <taxon>Oxyuroidea</taxon>
        <taxon>Oxyuridae</taxon>
        <taxon>Enterobius</taxon>
    </lineage>
</organism>
<evidence type="ECO:0000256" key="1">
    <source>
        <dbReference type="ARBA" id="ARBA00001946"/>
    </source>
</evidence>
<proteinExistence type="inferred from homology"/>
<reference evidence="8 9" key="2">
    <citation type="submission" date="2018-10" db="EMBL/GenBank/DDBJ databases">
        <authorList>
            <consortium name="Pathogen Informatics"/>
        </authorList>
    </citation>
    <scope>NUCLEOTIDE SEQUENCE [LARGE SCALE GENOMIC DNA]</scope>
</reference>
<dbReference type="InterPro" id="IPR000092">
    <property type="entry name" value="Polyprenyl_synt"/>
</dbReference>
<dbReference type="Gene3D" id="1.10.600.10">
    <property type="entry name" value="Farnesyl Diphosphate Synthase"/>
    <property type="match status" value="1"/>
</dbReference>
<dbReference type="GO" id="GO:0004659">
    <property type="term" value="F:prenyltransferase activity"/>
    <property type="evidence" value="ECO:0007669"/>
    <property type="project" value="InterPro"/>
</dbReference>
<gene>
    <name evidence="8" type="ORF">EVEC_LOCUS9092</name>
</gene>
<dbReference type="Proteomes" id="UP000274131">
    <property type="component" value="Unassembled WGS sequence"/>
</dbReference>
<evidence type="ECO:0000256" key="3">
    <source>
        <dbReference type="ARBA" id="ARBA00022679"/>
    </source>
</evidence>
<dbReference type="OrthoDB" id="6921389at2759"/>
<dbReference type="PANTHER" id="PTHR12001">
    <property type="entry name" value="GERANYLGERANYL PYROPHOSPHATE SYNTHASE"/>
    <property type="match status" value="1"/>
</dbReference>
<reference evidence="10" key="1">
    <citation type="submission" date="2017-02" db="UniProtKB">
        <authorList>
            <consortium name="WormBaseParasite"/>
        </authorList>
    </citation>
    <scope>IDENTIFICATION</scope>
</reference>
<dbReference type="InterPro" id="IPR008949">
    <property type="entry name" value="Isoprenoid_synthase_dom_sf"/>
</dbReference>
<dbReference type="STRING" id="51028.A0A0N4VG01"/>
<evidence type="ECO:0000256" key="7">
    <source>
        <dbReference type="RuleBase" id="RU004466"/>
    </source>
</evidence>
<sequence>MPHFVQKKLEKLKVEVVNSILDQPSLVASLAEAGTAAQSDFTKNLRKMAEYYFNHSGKLLRPTVSLLMAYACNQLKTKDTSTVNCEVEEVNLNQYVIAVVSEMIHTASLVHDDVIDESVVRRNSPTVNALWGNKMAVLVGDFILARATQLLCSIGRPNVISVMALIIEDLVKGEFMQMTSGGNKSSAEHFKEYMTKTYFKTASLFANSCKSAAMLADITKKYEHTAYEYGRSLGTAFQLVDDMLDFVSTLSVLGKPTAHDLKSGLATAPVLFAAEECPELERLISRRFSEDGDVEKAWTVVVNSRGVEKTRSLAKEHVQRAADLASQFPNGEGVRDRLVDLAVAQLERQK</sequence>
<dbReference type="SFLD" id="SFLDS00005">
    <property type="entry name" value="Isoprenoid_Synthase_Type_I"/>
    <property type="match status" value="1"/>
</dbReference>
<evidence type="ECO:0000256" key="2">
    <source>
        <dbReference type="ARBA" id="ARBA00006706"/>
    </source>
</evidence>
<keyword evidence="9" id="KW-1185">Reference proteome</keyword>
<keyword evidence="4" id="KW-0479">Metal-binding</keyword>
<accession>A0A0N4VG01</accession>
<dbReference type="GO" id="GO:0006744">
    <property type="term" value="P:ubiquinone biosynthetic process"/>
    <property type="evidence" value="ECO:0007669"/>
    <property type="project" value="TreeGrafter"/>
</dbReference>
<dbReference type="PROSITE" id="PS00444">
    <property type="entry name" value="POLYPRENYL_SYNTHASE_2"/>
    <property type="match status" value="1"/>
</dbReference>
<dbReference type="GO" id="GO:0008299">
    <property type="term" value="P:isoprenoid biosynthetic process"/>
    <property type="evidence" value="ECO:0007669"/>
    <property type="project" value="UniProtKB-KW"/>
</dbReference>
<evidence type="ECO:0000256" key="5">
    <source>
        <dbReference type="ARBA" id="ARBA00022842"/>
    </source>
</evidence>
<dbReference type="GO" id="GO:0046872">
    <property type="term" value="F:metal ion binding"/>
    <property type="evidence" value="ECO:0007669"/>
    <property type="project" value="UniProtKB-KW"/>
</dbReference>
<dbReference type="EMBL" id="UXUI01009806">
    <property type="protein sequence ID" value="VDD94341.1"/>
    <property type="molecule type" value="Genomic_DNA"/>
</dbReference>
<dbReference type="SUPFAM" id="SSF48576">
    <property type="entry name" value="Terpenoid synthases"/>
    <property type="match status" value="1"/>
</dbReference>
<dbReference type="GO" id="GO:0042811">
    <property type="term" value="P:pheromone biosynthetic process"/>
    <property type="evidence" value="ECO:0007669"/>
    <property type="project" value="UniProtKB-ARBA"/>
</dbReference>
<protein>
    <submittedName>
        <fullName evidence="10">Polyprenyl synthetase</fullName>
    </submittedName>
</protein>
<dbReference type="AlphaFoldDB" id="A0A0N4VG01"/>
<name>A0A0N4VG01_ENTVE</name>
<evidence type="ECO:0000256" key="4">
    <source>
        <dbReference type="ARBA" id="ARBA00022723"/>
    </source>
</evidence>
<evidence type="ECO:0000313" key="10">
    <source>
        <dbReference type="WBParaSite" id="EVEC_0000968201-mRNA-1"/>
    </source>
</evidence>
<dbReference type="InterPro" id="IPR033749">
    <property type="entry name" value="Polyprenyl_synt_CS"/>
</dbReference>
<keyword evidence="3 7" id="KW-0808">Transferase</keyword>
<dbReference type="CDD" id="cd00685">
    <property type="entry name" value="Trans_IPPS_HT"/>
    <property type="match status" value="1"/>
</dbReference>
<evidence type="ECO:0000313" key="8">
    <source>
        <dbReference type="EMBL" id="VDD94341.1"/>
    </source>
</evidence>
<dbReference type="Pfam" id="PF00348">
    <property type="entry name" value="polyprenyl_synt"/>
    <property type="match status" value="1"/>
</dbReference>
<dbReference type="GO" id="GO:1990234">
    <property type="term" value="C:transferase complex"/>
    <property type="evidence" value="ECO:0007669"/>
    <property type="project" value="TreeGrafter"/>
</dbReference>
<evidence type="ECO:0000313" key="9">
    <source>
        <dbReference type="Proteomes" id="UP000274131"/>
    </source>
</evidence>
<comment type="cofactor">
    <cofactor evidence="1">
        <name>Mg(2+)</name>
        <dbReference type="ChEBI" id="CHEBI:18420"/>
    </cofactor>
</comment>
<keyword evidence="5" id="KW-0460">Magnesium</keyword>
<dbReference type="GO" id="GO:0005739">
    <property type="term" value="C:mitochondrion"/>
    <property type="evidence" value="ECO:0007669"/>
    <property type="project" value="TreeGrafter"/>
</dbReference>
<comment type="similarity">
    <text evidence="2 7">Belongs to the FPP/GGPP synthase family.</text>
</comment>
<keyword evidence="6" id="KW-0414">Isoprene biosynthesis</keyword>
<dbReference type="PANTHER" id="PTHR12001:SF69">
    <property type="entry name" value="ALL TRANS-POLYPRENYL-DIPHOSPHATE SYNTHASE PDSS1"/>
    <property type="match status" value="1"/>
</dbReference>
<dbReference type="WBParaSite" id="EVEC_0000968201-mRNA-1">
    <property type="protein sequence ID" value="EVEC_0000968201-mRNA-1"/>
    <property type="gene ID" value="EVEC_0000968201"/>
</dbReference>